<sequence length="306" mass="35164">MSQNLLSFFVLLFVTFYHGQTNRYIYETSVNPDSVSLVGMKTERTFLDIKGDRSLFISEHQLIKDSLFASAKPEFKVTHRKEEKDLAGLTAKKNVEPTFFNYFITKNISEKKMYYYERIAGKQIYYLEDRPLKWEISNTYEKQNGYSTQKAVVYFGGRTWTAWFTKDIPVNDGPYKFSGLPGLIVKLEDDKGDYKFDLVTKMVLYNAFEEPISTDAKQSTRINFHGDKAALDLEFNKRRKTMAESGEVENMNFERGGRHGGGMRGDGHSGNVMHHGMERKGFSSPNNSAGSFLLWSTTNENPIELK</sequence>
<evidence type="ECO:0000313" key="2">
    <source>
        <dbReference type="EMBL" id="PWN68512.1"/>
    </source>
</evidence>
<dbReference type="Pfam" id="PF09697">
    <property type="entry name" value="Porph_ging"/>
    <property type="match status" value="1"/>
</dbReference>
<dbReference type="InterPro" id="IPR005901">
    <property type="entry name" value="GLPGLI"/>
</dbReference>
<dbReference type="OrthoDB" id="1440774at2"/>
<dbReference type="Proteomes" id="UP000236594">
    <property type="component" value="Unassembled WGS sequence"/>
</dbReference>
<dbReference type="AlphaFoldDB" id="A0A316X3W5"/>
<feature type="region of interest" description="Disordered" evidence="1">
    <location>
        <begin position="252"/>
        <end position="285"/>
    </location>
</feature>
<evidence type="ECO:0008006" key="4">
    <source>
        <dbReference type="Google" id="ProtNLM"/>
    </source>
</evidence>
<reference evidence="2 3" key="1">
    <citation type="submission" date="2018-04" db="EMBL/GenBank/DDBJ databases">
        <title>Draft Genome Sequence of Phosphate-Solubilizing Chryseobacterium sp. ISE14 that is a Biocontrol and Plant Growth-Promoting Rhizobacterium Isolated from Cucumber.</title>
        <authorList>
            <person name="Jeong J.-J."/>
            <person name="Sang M.K."/>
            <person name="Choi I.-G."/>
            <person name="Kim K.D."/>
        </authorList>
    </citation>
    <scope>NUCLEOTIDE SEQUENCE [LARGE SCALE GENOMIC DNA]</scope>
    <source>
        <strain evidence="2 3">ISE14</strain>
    </source>
</reference>
<keyword evidence="3" id="KW-1185">Reference proteome</keyword>
<organism evidence="2 3">
    <name type="scientific">Chryseobacterium phosphatilyticum</name>
    <dbReference type="NCBI Taxonomy" id="475075"/>
    <lineage>
        <taxon>Bacteria</taxon>
        <taxon>Pseudomonadati</taxon>
        <taxon>Bacteroidota</taxon>
        <taxon>Flavobacteriia</taxon>
        <taxon>Flavobacteriales</taxon>
        <taxon>Weeksellaceae</taxon>
        <taxon>Chryseobacterium group</taxon>
        <taxon>Chryseobacterium</taxon>
    </lineage>
</organism>
<name>A0A316X3W5_9FLAO</name>
<gene>
    <name evidence="2" type="ORF">C1631_017625</name>
</gene>
<protein>
    <recommendedName>
        <fullName evidence="4">GLPGLI family protein</fullName>
    </recommendedName>
</protein>
<dbReference type="NCBIfam" id="TIGR01200">
    <property type="entry name" value="GLPGLI"/>
    <property type="match status" value="1"/>
</dbReference>
<evidence type="ECO:0000256" key="1">
    <source>
        <dbReference type="SAM" id="MobiDB-lite"/>
    </source>
</evidence>
<dbReference type="RefSeq" id="WP_109713580.1">
    <property type="nucleotide sequence ID" value="NZ_PPED02000004.1"/>
</dbReference>
<accession>A0A316X3W5</accession>
<proteinExistence type="predicted"/>
<comment type="caution">
    <text evidence="2">The sequence shown here is derived from an EMBL/GenBank/DDBJ whole genome shotgun (WGS) entry which is preliminary data.</text>
</comment>
<dbReference type="EMBL" id="PPED02000004">
    <property type="protein sequence ID" value="PWN68512.1"/>
    <property type="molecule type" value="Genomic_DNA"/>
</dbReference>
<evidence type="ECO:0000313" key="3">
    <source>
        <dbReference type="Proteomes" id="UP000236594"/>
    </source>
</evidence>